<name>A0A1M5WFI4_9BACT</name>
<sequence length="248" mass="28931">MSEEQGHSPEAQQRETAAFIIDLLHRTMVHHVLWFTEVRHQMGRQRAEELLHEVFRTSSAIQLKHLARLLGFSLVDGIPEPLLTMNHERLLQLKERVAKNWLVNDGVWFQAIERSEGLNEAKRCNDSCWAHFSPFESSDIKRLLDLPERPGLDGLKRALNYRVYACINRQSIAEEKEDSFVFRMDECRVQQARMRKGLPDYPCKSAGLVEYSYFARAIDERIVTECIGCPPDAHPPHWFCAWRFSIKQ</sequence>
<dbReference type="Pfam" id="PF19620">
    <property type="entry name" value="DUF6125"/>
    <property type="match status" value="1"/>
</dbReference>
<dbReference type="RefSeq" id="WP_073376093.1">
    <property type="nucleotide sequence ID" value="NZ_FQXS01000012.1"/>
</dbReference>
<organism evidence="1 2">
    <name type="scientific">Desulfofustis glycolicus DSM 9705</name>
    <dbReference type="NCBI Taxonomy" id="1121409"/>
    <lineage>
        <taxon>Bacteria</taxon>
        <taxon>Pseudomonadati</taxon>
        <taxon>Thermodesulfobacteriota</taxon>
        <taxon>Desulfobulbia</taxon>
        <taxon>Desulfobulbales</taxon>
        <taxon>Desulfocapsaceae</taxon>
        <taxon>Desulfofustis</taxon>
    </lineage>
</organism>
<keyword evidence="2" id="KW-1185">Reference proteome</keyword>
<dbReference type="STRING" id="1121409.SAMN02745124_02284"/>
<gene>
    <name evidence="1" type="ORF">SAMN02745124_02284</name>
</gene>
<dbReference type="EMBL" id="FQXS01000012">
    <property type="protein sequence ID" value="SHH86261.1"/>
    <property type="molecule type" value="Genomic_DNA"/>
</dbReference>
<dbReference type="AlphaFoldDB" id="A0A1M5WFI4"/>
<protein>
    <recommendedName>
        <fullName evidence="3">Cytosolic protein</fullName>
    </recommendedName>
</protein>
<evidence type="ECO:0000313" key="1">
    <source>
        <dbReference type="EMBL" id="SHH86261.1"/>
    </source>
</evidence>
<evidence type="ECO:0000313" key="2">
    <source>
        <dbReference type="Proteomes" id="UP000184139"/>
    </source>
</evidence>
<dbReference type="Proteomes" id="UP000184139">
    <property type="component" value="Unassembled WGS sequence"/>
</dbReference>
<accession>A0A1M5WFI4</accession>
<proteinExistence type="predicted"/>
<reference evidence="1 2" key="1">
    <citation type="submission" date="2016-11" db="EMBL/GenBank/DDBJ databases">
        <authorList>
            <person name="Jaros S."/>
            <person name="Januszkiewicz K."/>
            <person name="Wedrychowicz H."/>
        </authorList>
    </citation>
    <scope>NUCLEOTIDE SEQUENCE [LARGE SCALE GENOMIC DNA]</scope>
    <source>
        <strain evidence="1 2">DSM 9705</strain>
    </source>
</reference>
<dbReference type="OrthoDB" id="9793253at2"/>
<evidence type="ECO:0008006" key="3">
    <source>
        <dbReference type="Google" id="ProtNLM"/>
    </source>
</evidence>